<dbReference type="SMART" id="SM00054">
    <property type="entry name" value="EFh"/>
    <property type="match status" value="2"/>
</dbReference>
<feature type="non-terminal residue" evidence="9">
    <location>
        <position position="159"/>
    </location>
</feature>
<keyword evidence="10" id="KW-1185">Reference proteome</keyword>
<evidence type="ECO:0000256" key="7">
    <source>
        <dbReference type="ARBA" id="ARBA00023136"/>
    </source>
</evidence>
<dbReference type="GO" id="GO:0016787">
    <property type="term" value="F:hydrolase activity"/>
    <property type="evidence" value="ECO:0007669"/>
    <property type="project" value="UniProtKB-KW"/>
</dbReference>
<reference evidence="9 10" key="1">
    <citation type="submission" date="2023-11" db="EMBL/GenBank/DDBJ databases">
        <title>Halocaridina rubra genome assembly.</title>
        <authorList>
            <person name="Smith C."/>
        </authorList>
    </citation>
    <scope>NUCLEOTIDE SEQUENCE [LARGE SCALE GENOMIC DNA]</scope>
    <source>
        <strain evidence="9">EP-1</strain>
        <tissue evidence="9">Whole</tissue>
    </source>
</reference>
<evidence type="ECO:0000256" key="3">
    <source>
        <dbReference type="ARBA" id="ARBA00022490"/>
    </source>
</evidence>
<dbReference type="Gene3D" id="1.10.238.10">
    <property type="entry name" value="EF-hand"/>
    <property type="match status" value="1"/>
</dbReference>
<dbReference type="CDD" id="cd16196">
    <property type="entry name" value="EFh_PEF_CalpA_B"/>
    <property type="match status" value="1"/>
</dbReference>
<keyword evidence="4" id="KW-0479">Metal-binding</keyword>
<accession>A0AAN8X5W0</accession>
<dbReference type="PROSITE" id="PS50222">
    <property type="entry name" value="EF_HAND_2"/>
    <property type="match status" value="1"/>
</dbReference>
<proteinExistence type="predicted"/>
<dbReference type="SUPFAM" id="SSF47473">
    <property type="entry name" value="EF-hand"/>
    <property type="match status" value="1"/>
</dbReference>
<dbReference type="PANTHER" id="PTHR46735">
    <property type="entry name" value="CALPAIN, SMALL SUBUNIT 1 A-RELATED"/>
    <property type="match status" value="1"/>
</dbReference>
<dbReference type="InterPro" id="IPR018247">
    <property type="entry name" value="EF_Hand_1_Ca_BS"/>
</dbReference>
<dbReference type="PROSITE" id="PS00018">
    <property type="entry name" value="EF_HAND_1"/>
    <property type="match status" value="1"/>
</dbReference>
<evidence type="ECO:0000259" key="8">
    <source>
        <dbReference type="PROSITE" id="PS50222"/>
    </source>
</evidence>
<evidence type="ECO:0000313" key="9">
    <source>
        <dbReference type="EMBL" id="KAK7078496.1"/>
    </source>
</evidence>
<name>A0AAN8X5W0_HALRR</name>
<dbReference type="Pfam" id="PF13833">
    <property type="entry name" value="EF-hand_8"/>
    <property type="match status" value="1"/>
</dbReference>
<evidence type="ECO:0000256" key="2">
    <source>
        <dbReference type="ARBA" id="ARBA00004496"/>
    </source>
</evidence>
<evidence type="ECO:0000256" key="1">
    <source>
        <dbReference type="ARBA" id="ARBA00004308"/>
    </source>
</evidence>
<dbReference type="GO" id="GO:0005509">
    <property type="term" value="F:calcium ion binding"/>
    <property type="evidence" value="ECO:0007669"/>
    <property type="project" value="InterPro"/>
</dbReference>
<dbReference type="Pfam" id="PF13405">
    <property type="entry name" value="EF-hand_6"/>
    <property type="match status" value="1"/>
</dbReference>
<comment type="subcellular location">
    <subcellularLocation>
        <location evidence="2">Cytoplasm</location>
    </subcellularLocation>
    <subcellularLocation>
        <location evidence="1">Endomembrane system</location>
    </subcellularLocation>
</comment>
<comment type="caution">
    <text evidence="9">The sequence shown here is derived from an EMBL/GenBank/DDBJ whole genome shotgun (WGS) entry which is preliminary data.</text>
</comment>
<dbReference type="GO" id="GO:0012505">
    <property type="term" value="C:endomembrane system"/>
    <property type="evidence" value="ECO:0007669"/>
    <property type="project" value="UniProtKB-SubCell"/>
</dbReference>
<keyword evidence="9" id="KW-0378">Hydrolase</keyword>
<protein>
    <submittedName>
        <fullName evidence="9">Calpain-1 catalytic subunit</fullName>
        <ecNumber evidence="9">3.4.22.33</ecNumber>
    </submittedName>
</protein>
<keyword evidence="7" id="KW-0472">Membrane</keyword>
<dbReference type="AlphaFoldDB" id="A0AAN8X5W0"/>
<dbReference type="Proteomes" id="UP001381693">
    <property type="component" value="Unassembled WGS sequence"/>
</dbReference>
<feature type="domain" description="EF-hand" evidence="8">
    <location>
        <begin position="88"/>
        <end position="123"/>
    </location>
</feature>
<keyword evidence="6" id="KW-0106">Calcium</keyword>
<evidence type="ECO:0000256" key="4">
    <source>
        <dbReference type="ARBA" id="ARBA00022723"/>
    </source>
</evidence>
<evidence type="ECO:0000256" key="5">
    <source>
        <dbReference type="ARBA" id="ARBA00022737"/>
    </source>
</evidence>
<gene>
    <name evidence="9" type="primary">CAPN1_3</name>
    <name evidence="9" type="ORF">SK128_015500</name>
</gene>
<organism evidence="9 10">
    <name type="scientific">Halocaridina rubra</name>
    <name type="common">Hawaiian red shrimp</name>
    <dbReference type="NCBI Taxonomy" id="373956"/>
    <lineage>
        <taxon>Eukaryota</taxon>
        <taxon>Metazoa</taxon>
        <taxon>Ecdysozoa</taxon>
        <taxon>Arthropoda</taxon>
        <taxon>Crustacea</taxon>
        <taxon>Multicrustacea</taxon>
        <taxon>Malacostraca</taxon>
        <taxon>Eumalacostraca</taxon>
        <taxon>Eucarida</taxon>
        <taxon>Decapoda</taxon>
        <taxon>Pleocyemata</taxon>
        <taxon>Caridea</taxon>
        <taxon>Atyoidea</taxon>
        <taxon>Atyidae</taxon>
        <taxon>Halocaridina</taxon>
    </lineage>
</organism>
<evidence type="ECO:0000256" key="6">
    <source>
        <dbReference type="ARBA" id="ARBA00022837"/>
    </source>
</evidence>
<dbReference type="EMBL" id="JAXCGZ010007803">
    <property type="protein sequence ID" value="KAK7078496.1"/>
    <property type="molecule type" value="Genomic_DNA"/>
</dbReference>
<dbReference type="PANTHER" id="PTHR46735:SF3">
    <property type="entry name" value="CALPAIN SMALL SUBUNIT 1-RELATED"/>
    <property type="match status" value="1"/>
</dbReference>
<dbReference type="InterPro" id="IPR002048">
    <property type="entry name" value="EF_hand_dom"/>
</dbReference>
<sequence>MDVDLEVQPEEVAQQVEHDERIREFFHNVAGEDLEIDWKELQNVLNISFKREFVFEGFSKDVCRSMVAMLDVDHSGKLGLTEFVKLWSDLIIWKNSFQLYDKDGSGHLCSFELRQALNSAGYRLNNHVCNALMFRYGDKGGQISFDDFIMCSVKLKTMM</sequence>
<evidence type="ECO:0000313" key="10">
    <source>
        <dbReference type="Proteomes" id="UP001381693"/>
    </source>
</evidence>
<dbReference type="GO" id="GO:0005737">
    <property type="term" value="C:cytoplasm"/>
    <property type="evidence" value="ECO:0007669"/>
    <property type="project" value="UniProtKB-SubCell"/>
</dbReference>
<keyword evidence="3" id="KW-0963">Cytoplasm</keyword>
<dbReference type="EC" id="3.4.22.33" evidence="9"/>
<dbReference type="InterPro" id="IPR011992">
    <property type="entry name" value="EF-hand-dom_pair"/>
</dbReference>
<keyword evidence="5" id="KW-0677">Repeat</keyword>